<gene>
    <name evidence="1" type="ORF">F5891DRAFT_1197509</name>
</gene>
<name>A0AAD4DRR5_9AGAM</name>
<keyword evidence="2" id="KW-1185">Reference proteome</keyword>
<dbReference type="EMBL" id="JABBWK010000124">
    <property type="protein sequence ID" value="KAG1891742.1"/>
    <property type="molecule type" value="Genomic_DNA"/>
</dbReference>
<evidence type="ECO:0000313" key="2">
    <source>
        <dbReference type="Proteomes" id="UP001195769"/>
    </source>
</evidence>
<accession>A0AAD4DRR5</accession>
<dbReference type="AlphaFoldDB" id="A0AAD4DRR5"/>
<sequence>MAIDSVGLICHLPKDVNIAMKWSAFLATKQRCIHMHNFRRVLLRASKVCLSRPGFFLAQTNRNANSQQTTDTQVKYAPLAELAPLSSNTLIASTYDTLLAPLLTLFTDTLSSRASLGAIPTYYRRYLIAARHLTYKNAADSVSDGLENFVVFKLQINQCFSIQSPMHCKLRKWSWANVQFQLVFLKVSTQVSADAQDDKGRVDYYAVAHRISEVSKQPVDGQSLQQGILADEMGLGKTICSNLAAHIPHRGQETTRALSYHRATVNDDELVRRICKVGADGEDERATPHNVATSKANCRWVSSKFCSPHMSTSSRTEFLSKLKWVHMIIGAWV</sequence>
<evidence type="ECO:0000313" key="1">
    <source>
        <dbReference type="EMBL" id="KAG1891742.1"/>
    </source>
</evidence>
<dbReference type="Proteomes" id="UP001195769">
    <property type="component" value="Unassembled WGS sequence"/>
</dbReference>
<reference evidence="1" key="1">
    <citation type="journal article" date="2020" name="New Phytol.">
        <title>Comparative genomics reveals dynamic genome evolution in host specialist ectomycorrhizal fungi.</title>
        <authorList>
            <person name="Lofgren L.A."/>
            <person name="Nguyen N.H."/>
            <person name="Vilgalys R."/>
            <person name="Ruytinx J."/>
            <person name="Liao H.L."/>
            <person name="Branco S."/>
            <person name="Kuo A."/>
            <person name="LaButti K."/>
            <person name="Lipzen A."/>
            <person name="Andreopoulos W."/>
            <person name="Pangilinan J."/>
            <person name="Riley R."/>
            <person name="Hundley H."/>
            <person name="Na H."/>
            <person name="Barry K."/>
            <person name="Grigoriev I.V."/>
            <person name="Stajich J.E."/>
            <person name="Kennedy P.G."/>
        </authorList>
    </citation>
    <scope>NUCLEOTIDE SEQUENCE</scope>
    <source>
        <strain evidence="1">FC203</strain>
    </source>
</reference>
<dbReference type="RefSeq" id="XP_041218218.1">
    <property type="nucleotide sequence ID" value="XM_041368500.1"/>
</dbReference>
<organism evidence="1 2">
    <name type="scientific">Suillus fuscotomentosus</name>
    <dbReference type="NCBI Taxonomy" id="1912939"/>
    <lineage>
        <taxon>Eukaryota</taxon>
        <taxon>Fungi</taxon>
        <taxon>Dikarya</taxon>
        <taxon>Basidiomycota</taxon>
        <taxon>Agaricomycotina</taxon>
        <taxon>Agaricomycetes</taxon>
        <taxon>Agaricomycetidae</taxon>
        <taxon>Boletales</taxon>
        <taxon>Suillineae</taxon>
        <taxon>Suillaceae</taxon>
        <taxon>Suillus</taxon>
    </lineage>
</organism>
<protein>
    <submittedName>
        <fullName evidence="1">Uncharacterized protein</fullName>
    </submittedName>
</protein>
<proteinExistence type="predicted"/>
<comment type="caution">
    <text evidence="1">The sequence shown here is derived from an EMBL/GenBank/DDBJ whole genome shotgun (WGS) entry which is preliminary data.</text>
</comment>
<dbReference type="GeneID" id="64662798"/>